<comment type="caution">
    <text evidence="2">The sequence shown here is derived from an EMBL/GenBank/DDBJ whole genome shotgun (WGS) entry which is preliminary data.</text>
</comment>
<dbReference type="AlphaFoldDB" id="A0A9P3H798"/>
<proteinExistence type="predicted"/>
<evidence type="ECO:0000313" key="3">
    <source>
        <dbReference type="Proteomes" id="UP000827284"/>
    </source>
</evidence>
<feature type="region of interest" description="Disordered" evidence="1">
    <location>
        <begin position="41"/>
        <end position="81"/>
    </location>
</feature>
<reference evidence="2" key="1">
    <citation type="submission" date="2021-11" db="EMBL/GenBank/DDBJ databases">
        <authorList>
            <person name="Herlambang A."/>
            <person name="Guo Y."/>
            <person name="Takashima Y."/>
            <person name="Nishizawa T."/>
        </authorList>
    </citation>
    <scope>NUCLEOTIDE SEQUENCE</scope>
    <source>
        <strain evidence="2">E1425</strain>
    </source>
</reference>
<accession>A0A9P3H798</accession>
<evidence type="ECO:0000256" key="1">
    <source>
        <dbReference type="SAM" id="MobiDB-lite"/>
    </source>
</evidence>
<dbReference type="Proteomes" id="UP000827284">
    <property type="component" value="Unassembled WGS sequence"/>
</dbReference>
<dbReference type="EMBL" id="BQFW01000005">
    <property type="protein sequence ID" value="GJJ71356.1"/>
    <property type="molecule type" value="Genomic_DNA"/>
</dbReference>
<keyword evidence="3" id="KW-1185">Reference proteome</keyword>
<evidence type="ECO:0000313" key="2">
    <source>
        <dbReference type="EMBL" id="GJJ71356.1"/>
    </source>
</evidence>
<gene>
    <name evidence="2" type="ORF">EMPS_03706</name>
</gene>
<protein>
    <submittedName>
        <fullName evidence="2">Uncharacterized protein</fullName>
    </submittedName>
</protein>
<organism evidence="2 3">
    <name type="scientific">Entomortierella parvispora</name>
    <dbReference type="NCBI Taxonomy" id="205924"/>
    <lineage>
        <taxon>Eukaryota</taxon>
        <taxon>Fungi</taxon>
        <taxon>Fungi incertae sedis</taxon>
        <taxon>Mucoromycota</taxon>
        <taxon>Mortierellomycotina</taxon>
        <taxon>Mortierellomycetes</taxon>
        <taxon>Mortierellales</taxon>
        <taxon>Mortierellaceae</taxon>
        <taxon>Entomortierella</taxon>
    </lineage>
</organism>
<reference evidence="2" key="2">
    <citation type="journal article" date="2022" name="Microbiol. Resour. Announc.">
        <title>Whole-Genome Sequence of Entomortierella parvispora E1425, a Mucoromycotan Fungus Associated with Burkholderiaceae-Related Endosymbiotic Bacteria.</title>
        <authorList>
            <person name="Herlambang A."/>
            <person name="Guo Y."/>
            <person name="Takashima Y."/>
            <person name="Narisawa K."/>
            <person name="Ohta H."/>
            <person name="Nishizawa T."/>
        </authorList>
    </citation>
    <scope>NUCLEOTIDE SEQUENCE</scope>
    <source>
        <strain evidence="2">E1425</strain>
    </source>
</reference>
<sequence>MAYKKTATSHNAETRQYKYTLVIPTATIAFTPRSTMAFLNINKKPSKETSKNTPSSKYEELVDTPRSSLSAETLTAPESKPTTKAKTVSDFKISAMAYVVSRS</sequence>
<name>A0A9P3H798_9FUNG</name>